<dbReference type="InterPro" id="IPR000182">
    <property type="entry name" value="GNAT_dom"/>
</dbReference>
<gene>
    <name evidence="2" type="ORF">D5281_08665</name>
</gene>
<dbReference type="InterPro" id="IPR016181">
    <property type="entry name" value="Acyl_CoA_acyltransferase"/>
</dbReference>
<name>A0A9X5GRT6_9FIRM</name>
<evidence type="ECO:0000313" key="3">
    <source>
        <dbReference type="Proteomes" id="UP001154420"/>
    </source>
</evidence>
<feature type="domain" description="N-acetyltransferase" evidence="1">
    <location>
        <begin position="3"/>
        <end position="159"/>
    </location>
</feature>
<reference evidence="2" key="1">
    <citation type="submission" date="2018-09" db="EMBL/GenBank/DDBJ databases">
        <title>Murine metabolic-syndrome-specific gut microbial biobank.</title>
        <authorList>
            <person name="Liu C."/>
        </authorList>
    </citation>
    <scope>NUCLEOTIDE SEQUENCE</scope>
    <source>
        <strain evidence="2">D42-62</strain>
    </source>
</reference>
<dbReference type="GO" id="GO:0016747">
    <property type="term" value="F:acyltransferase activity, transferring groups other than amino-acyl groups"/>
    <property type="evidence" value="ECO:0007669"/>
    <property type="project" value="InterPro"/>
</dbReference>
<dbReference type="Gene3D" id="3.40.630.30">
    <property type="match status" value="1"/>
</dbReference>
<dbReference type="EMBL" id="QZDT01000010">
    <property type="protein sequence ID" value="NBJ92664.1"/>
    <property type="molecule type" value="Genomic_DNA"/>
</dbReference>
<protein>
    <submittedName>
        <fullName evidence="2">GNAT family N-acetyltransferase</fullName>
    </submittedName>
</protein>
<dbReference type="Pfam" id="PF00583">
    <property type="entry name" value="Acetyltransf_1"/>
    <property type="match status" value="1"/>
</dbReference>
<dbReference type="AlphaFoldDB" id="A0A9X5GRT6"/>
<comment type="caution">
    <text evidence="2">The sequence shown here is derived from an EMBL/GenBank/DDBJ whole genome shotgun (WGS) entry which is preliminary data.</text>
</comment>
<dbReference type="OrthoDB" id="360261at2"/>
<dbReference type="PROSITE" id="PS51186">
    <property type="entry name" value="GNAT"/>
    <property type="match status" value="1"/>
</dbReference>
<dbReference type="Proteomes" id="UP001154420">
    <property type="component" value="Unassembled WGS sequence"/>
</dbReference>
<accession>A0A9X5GRT6</accession>
<keyword evidence="3" id="KW-1185">Reference proteome</keyword>
<evidence type="ECO:0000313" key="2">
    <source>
        <dbReference type="EMBL" id="NBJ92664.1"/>
    </source>
</evidence>
<sequence length="160" mass="18973">MNYVFRKITKDEIDRLHDLFPDNEQMWLKYQDMRLKEFDSKEIDVYVIELDGSFLGELSINYISHDLPSETIPNQRVYPQAFRLDKKCQGLGLGQKLIQFTLSDLEQQGYTEFTIGVEDDNEIAKHIYFKFGFIEAIDRGYGDAFDPSDYTLYMRRIQKK</sequence>
<proteinExistence type="predicted"/>
<organism evidence="2 3">
    <name type="scientific">Parablautia muri</name>
    <dbReference type="NCBI Taxonomy" id="2320879"/>
    <lineage>
        <taxon>Bacteria</taxon>
        <taxon>Bacillati</taxon>
        <taxon>Bacillota</taxon>
        <taxon>Clostridia</taxon>
        <taxon>Lachnospirales</taxon>
        <taxon>Lachnospiraceae</taxon>
        <taxon>Parablautia</taxon>
    </lineage>
</organism>
<dbReference type="SUPFAM" id="SSF55729">
    <property type="entry name" value="Acyl-CoA N-acyltransferases (Nat)"/>
    <property type="match status" value="1"/>
</dbReference>
<evidence type="ECO:0000259" key="1">
    <source>
        <dbReference type="PROSITE" id="PS51186"/>
    </source>
</evidence>
<dbReference type="RefSeq" id="WP_160559751.1">
    <property type="nucleotide sequence ID" value="NZ_QZDT01000010.1"/>
</dbReference>